<comment type="catalytic activity">
    <reaction evidence="1">
        <text>S-ubiquitinyl-[E2 ubiquitin-conjugating enzyme]-L-cysteine + [acceptor protein]-L-lysine = [E2 ubiquitin-conjugating enzyme]-L-cysteine + N(6)-ubiquitinyl-[acceptor protein]-L-lysine.</text>
        <dbReference type="EC" id="2.3.2.26"/>
    </reaction>
</comment>
<dbReference type="InterPro" id="IPR044611">
    <property type="entry name" value="E3A/B/C-like"/>
</dbReference>
<organism evidence="8 9">
    <name type="scientific">[Candida] anglica</name>
    <dbReference type="NCBI Taxonomy" id="148631"/>
    <lineage>
        <taxon>Eukaryota</taxon>
        <taxon>Fungi</taxon>
        <taxon>Dikarya</taxon>
        <taxon>Ascomycota</taxon>
        <taxon>Saccharomycotina</taxon>
        <taxon>Pichiomycetes</taxon>
        <taxon>Debaryomycetaceae</taxon>
        <taxon>Kurtzmaniella</taxon>
    </lineage>
</organism>
<dbReference type="PANTHER" id="PTHR45700:SF2">
    <property type="entry name" value="UBIQUITIN-PROTEIN LIGASE E3C"/>
    <property type="match status" value="1"/>
</dbReference>
<dbReference type="Pfam" id="PF00632">
    <property type="entry name" value="HECT"/>
    <property type="match status" value="1"/>
</dbReference>
<dbReference type="Gene3D" id="3.30.2160.10">
    <property type="entry name" value="Hect, E3 ligase catalytic domain"/>
    <property type="match status" value="1"/>
</dbReference>
<dbReference type="Proteomes" id="UP001497600">
    <property type="component" value="Chromosome H"/>
</dbReference>
<evidence type="ECO:0000256" key="2">
    <source>
        <dbReference type="ARBA" id="ARBA00012485"/>
    </source>
</evidence>
<feature type="compositionally biased region" description="Low complexity" evidence="6">
    <location>
        <begin position="35"/>
        <end position="52"/>
    </location>
</feature>
<evidence type="ECO:0000256" key="5">
    <source>
        <dbReference type="PROSITE-ProRule" id="PRU00104"/>
    </source>
</evidence>
<proteinExistence type="predicted"/>
<dbReference type="InterPro" id="IPR035983">
    <property type="entry name" value="Hect_E3_ubiquitin_ligase"/>
</dbReference>
<keyword evidence="9" id="KW-1185">Reference proteome</keyword>
<evidence type="ECO:0000259" key="7">
    <source>
        <dbReference type="PROSITE" id="PS50237"/>
    </source>
</evidence>
<evidence type="ECO:0000313" key="8">
    <source>
        <dbReference type="EMBL" id="CAK7922119.1"/>
    </source>
</evidence>
<dbReference type="SMART" id="SM00119">
    <property type="entry name" value="HECTc"/>
    <property type="match status" value="1"/>
</dbReference>
<dbReference type="EMBL" id="OZ004260">
    <property type="protein sequence ID" value="CAK7922119.1"/>
    <property type="molecule type" value="Genomic_DNA"/>
</dbReference>
<keyword evidence="3" id="KW-0808">Transferase</keyword>
<dbReference type="PROSITE" id="PS50237">
    <property type="entry name" value="HECT"/>
    <property type="match status" value="1"/>
</dbReference>
<dbReference type="InterPro" id="IPR000569">
    <property type="entry name" value="HECT_dom"/>
</dbReference>
<feature type="compositionally biased region" description="Low complexity" evidence="6">
    <location>
        <begin position="11"/>
        <end position="28"/>
    </location>
</feature>
<accession>A0ABP0ELQ9</accession>
<feature type="compositionally biased region" description="Polar residues" evidence="6">
    <location>
        <begin position="1"/>
        <end position="10"/>
    </location>
</feature>
<feature type="domain" description="HECT" evidence="7">
    <location>
        <begin position="698"/>
        <end position="1055"/>
    </location>
</feature>
<evidence type="ECO:0000313" key="9">
    <source>
        <dbReference type="Proteomes" id="UP001497600"/>
    </source>
</evidence>
<dbReference type="Gene3D" id="3.30.2410.10">
    <property type="entry name" value="Hect, E3 ligase catalytic domain"/>
    <property type="match status" value="1"/>
</dbReference>
<dbReference type="SUPFAM" id="SSF56204">
    <property type="entry name" value="Hect, E3 ligase catalytic domain"/>
    <property type="match status" value="1"/>
</dbReference>
<gene>
    <name evidence="8" type="primary">HUL5</name>
    <name evidence="8" type="ORF">CAAN4_H22892</name>
</gene>
<dbReference type="CDD" id="cd00078">
    <property type="entry name" value="HECTc"/>
    <property type="match status" value="1"/>
</dbReference>
<evidence type="ECO:0000256" key="6">
    <source>
        <dbReference type="SAM" id="MobiDB-lite"/>
    </source>
</evidence>
<feature type="active site" description="Glycyl thioester intermediate" evidence="5">
    <location>
        <position position="1023"/>
    </location>
</feature>
<feature type="region of interest" description="Disordered" evidence="6">
    <location>
        <begin position="1"/>
        <end position="52"/>
    </location>
</feature>
<evidence type="ECO:0000256" key="3">
    <source>
        <dbReference type="ARBA" id="ARBA00022679"/>
    </source>
</evidence>
<name>A0ABP0ELQ9_9ASCO</name>
<dbReference type="Gene3D" id="3.90.1750.10">
    <property type="entry name" value="Hect, E3 ligase catalytic domains"/>
    <property type="match status" value="1"/>
</dbReference>
<reference evidence="8 9" key="1">
    <citation type="submission" date="2024-01" db="EMBL/GenBank/DDBJ databases">
        <authorList>
            <consortium name="Genoscope - CEA"/>
            <person name="William W."/>
        </authorList>
    </citation>
    <scope>NUCLEOTIDE SEQUENCE [LARGE SCALE GENOMIC DNA]</scope>
    <source>
        <strain evidence="8 9">29B2s-10</strain>
    </source>
</reference>
<evidence type="ECO:0000256" key="1">
    <source>
        <dbReference type="ARBA" id="ARBA00000885"/>
    </source>
</evidence>
<dbReference type="EC" id="2.3.2.26" evidence="2"/>
<evidence type="ECO:0000256" key="4">
    <source>
        <dbReference type="ARBA" id="ARBA00022786"/>
    </source>
</evidence>
<keyword evidence="4 5" id="KW-0833">Ubl conjugation pathway</keyword>
<dbReference type="PANTHER" id="PTHR45700">
    <property type="entry name" value="UBIQUITIN-PROTEIN LIGASE E3C"/>
    <property type="match status" value="1"/>
</dbReference>
<sequence>MINFSGQTNKRVVNLGSSRNSRNNSRVGRIGGPSTTGNQSGNHSNNSNHSFLEQSRIQRIQREEQRNKERAANTLQQYVSRYLEMIDIREQILENWENNQPILTISWIYQFKFICKWTNCSPFEIERVLRLAKPVIYSSSIISEDIRNCGIPLESIQSVVSTVGLLIWKASRTPYTTIRNETIKIGALILLKVQDSRLKYHGIIKAIRDVIPQGKDPLNEDLHIILNELVFAINCKDSSFNFISYLASVEPTTGDHLPILRDLFNPTTVQQENELDKAILKLSKLEKIHLLKFFLNVHNNNGSNNIFELIDIKCIGKLLSHITFRVYLEDDDKVSHPGSNSDVSVDASTMESISLLYRHEFINELFDIIKEKDAHNMHTEVLQALCTLIFLSISHKNKFCMLITITSNSYPLIFSFIQSHPLYRLFLKKSDEGGDYLTYQELYQCQKNTSAQVSRIPFWKLIFTFEELYSYWLIVSNDVESFSNDKLTMEQIIEFIKFLKTLCLSLLFNPSNPGDLIENYTKLSDISITLLNQLYLKNLRLRFVQESFWKPNEILFNIDQMLMIIAEQEEKRVEMMMNDSDEDDQGQELEQSQSTYISPFASSSSMKENDDMSIDFVSNIDPNSSSSMMVKYEILKKLPFFVPFKDRVKVFQTLIELDRQRSLGIDHFSYGSRLKADIRRDFLLEDAFEQFHKIGAGFKNPLSVTFFNEWGQEAGIDGGGITKEFLTSVVTEGFRPGGKFGLFKETVSGNQLYPSDEICLRLSKNVIDNQAPGIADEQRLKLQYLRFLGTVIGKCFYENVLIDISFAPFFLTKWCNANRGNNSLKNSLNDLQYLDDELFQNLMKLTSMSETELKQLDLTFSIDEVIDDHTYSFDLMTNGSNIPVTTSNRLNYIHQVSNFKLNQSLHIQTKYFMEGLFDIISSNWLSMFDAYEIQSLISGGESDVNIQDWKENVEYGGYFDDDRTVLLFWEVVTEMTAEERFKLIKFVTSVSRAPLLGFGALNPKFGIRNSGRSEDRLPTASTCVNLLKLPDYQDKKIVREKLLYAINTDARFDLS</sequence>
<protein>
    <recommendedName>
        <fullName evidence="2">HECT-type E3 ubiquitin transferase</fullName>
        <ecNumber evidence="2">2.3.2.26</ecNumber>
    </recommendedName>
</protein>